<evidence type="ECO:0000313" key="2">
    <source>
        <dbReference type="Proteomes" id="UP001501444"/>
    </source>
</evidence>
<gene>
    <name evidence="1" type="ORF">GCM10010170_020960</name>
</gene>
<comment type="caution">
    <text evidence="1">The sequence shown here is derived from an EMBL/GenBank/DDBJ whole genome shotgun (WGS) entry which is preliminary data.</text>
</comment>
<sequence length="870" mass="94909">MNGAGGGHLAASPYSTGGGGTVLEHRYGATLLSCLLSGNPAPELGDDATLESVTFQASAISPVDDLVVAGRTPDGGERRVSIGVRRAPALVRSDHASAELLTFYVRVVAEHWAAVRAGRWRLALAVASPNPAVQQLRELTVIARAVGDEAAFRAEVARPGRTNDDVRGRLLHIDALVTTAAGRTRVDGVEPGELTWRLLLALYTRELRLEGGDETDRTVAVGQLRAVVVDDVVTPPHLLFPRLAELVARYAPSGAHVTEFVLRRDLSGTPLRTTTAHRSAYLQFVRDAAPAVLVGRERELAELERFCLDDGPGYRWLRAGPWAGKSALIRWFVLHPPAGVAVVSFFVTARHPGQHDRAGFVDVLLQQLGELLGGPPPLLLTQATREVHLIELLHRAATELRGRDLRLVLAVDGLDEDRGVTPGPDSHSIAALLPRHPPENLKVIVTGRPNPELPFDVPDDHPLREPEVARQLEPSPEAQVVRAEMERELRHLLYGTSQERDLLGVLTAAGGGLTGADLATLNGLDPIDIDKLLKAVSGRTFVASSGPWRADERYYALGHEELQQEAVRVMGRTRLLAYRERIHAWADRFRNAGWPGDTPGYLVDSYVQLLIDTADPDRLITYATDGGRHDRMLDLSGGDNAALTELAASAALLRRPDRPDLRALLRLAVHRDRLLRRNERMPEELPAVWAVLGNRNRAEALARAIHRTDGGADEALILLAEEVARNGDYDKARQLAEEIHPYGRADALCRLAMLAHAGGRGEQLDGLFAAAESAAAAVTTDEEVRGFAFGQVAVACATAGDFAGALDAIDKIEVLDRRFGEVLIRVATLAAAIGEEPTVRAIVDYWRPVRFQNPPQWLRWSPWRRQRSPR</sequence>
<dbReference type="Gene3D" id="1.25.40.10">
    <property type="entry name" value="Tetratricopeptide repeat domain"/>
    <property type="match status" value="1"/>
</dbReference>
<proteinExistence type="predicted"/>
<accession>A0ABN3FWD1</accession>
<protein>
    <recommendedName>
        <fullName evidence="3">NACHT domain-containing protein</fullName>
    </recommendedName>
</protein>
<dbReference type="InterPro" id="IPR011990">
    <property type="entry name" value="TPR-like_helical_dom_sf"/>
</dbReference>
<reference evidence="1 2" key="1">
    <citation type="journal article" date="2019" name="Int. J. Syst. Evol. Microbiol.">
        <title>The Global Catalogue of Microorganisms (GCM) 10K type strain sequencing project: providing services to taxonomists for standard genome sequencing and annotation.</title>
        <authorList>
            <consortium name="The Broad Institute Genomics Platform"/>
            <consortium name="The Broad Institute Genome Sequencing Center for Infectious Disease"/>
            <person name="Wu L."/>
            <person name="Ma J."/>
        </authorList>
    </citation>
    <scope>NUCLEOTIDE SEQUENCE [LARGE SCALE GENOMIC DNA]</scope>
    <source>
        <strain evidence="1 2">JCM 3272</strain>
    </source>
</reference>
<keyword evidence="2" id="KW-1185">Reference proteome</keyword>
<dbReference type="Proteomes" id="UP001501444">
    <property type="component" value="Unassembled WGS sequence"/>
</dbReference>
<name>A0ABN3FWD1_9ACTN</name>
<organism evidence="1 2">
    <name type="scientific">Dactylosporangium salmoneum</name>
    <dbReference type="NCBI Taxonomy" id="53361"/>
    <lineage>
        <taxon>Bacteria</taxon>
        <taxon>Bacillati</taxon>
        <taxon>Actinomycetota</taxon>
        <taxon>Actinomycetes</taxon>
        <taxon>Micromonosporales</taxon>
        <taxon>Micromonosporaceae</taxon>
        <taxon>Dactylosporangium</taxon>
    </lineage>
</organism>
<evidence type="ECO:0000313" key="1">
    <source>
        <dbReference type="EMBL" id="GAA2339072.1"/>
    </source>
</evidence>
<dbReference type="EMBL" id="BAAARV010000019">
    <property type="protein sequence ID" value="GAA2339072.1"/>
    <property type="molecule type" value="Genomic_DNA"/>
</dbReference>
<evidence type="ECO:0008006" key="3">
    <source>
        <dbReference type="Google" id="ProtNLM"/>
    </source>
</evidence>
<dbReference type="RefSeq" id="WP_344612106.1">
    <property type="nucleotide sequence ID" value="NZ_BAAARV010000019.1"/>
</dbReference>